<comment type="catalytic activity">
    <reaction evidence="6">
        <text>hydrogencarbonate + H(+) = CO2 + H2O</text>
        <dbReference type="Rhea" id="RHEA:10748"/>
        <dbReference type="ChEBI" id="CHEBI:15377"/>
        <dbReference type="ChEBI" id="CHEBI:15378"/>
        <dbReference type="ChEBI" id="CHEBI:16526"/>
        <dbReference type="ChEBI" id="CHEBI:17544"/>
        <dbReference type="EC" id="4.2.1.1"/>
    </reaction>
</comment>
<dbReference type="CDD" id="cd03379">
    <property type="entry name" value="beta_CA_cladeD"/>
    <property type="match status" value="1"/>
</dbReference>
<dbReference type="PANTHER" id="PTHR43175:SF3">
    <property type="entry name" value="CARBON DISULFIDE HYDROLASE"/>
    <property type="match status" value="1"/>
</dbReference>
<comment type="caution">
    <text evidence="7">The sequence shown here is derived from an EMBL/GenBank/DDBJ whole genome shotgun (WGS) entry which is preliminary data.</text>
</comment>
<evidence type="ECO:0000256" key="2">
    <source>
        <dbReference type="ARBA" id="ARBA00006217"/>
    </source>
</evidence>
<keyword evidence="4" id="KW-0479">Metal-binding</keyword>
<evidence type="ECO:0000256" key="6">
    <source>
        <dbReference type="ARBA" id="ARBA00048348"/>
    </source>
</evidence>
<evidence type="ECO:0000313" key="7">
    <source>
        <dbReference type="EMBL" id="MDR6245590.1"/>
    </source>
</evidence>
<dbReference type="Gene3D" id="3.40.1050.10">
    <property type="entry name" value="Carbonic anhydrase"/>
    <property type="match status" value="1"/>
</dbReference>
<dbReference type="Proteomes" id="UP001185028">
    <property type="component" value="Unassembled WGS sequence"/>
</dbReference>
<evidence type="ECO:0000256" key="5">
    <source>
        <dbReference type="ARBA" id="ARBA00022833"/>
    </source>
</evidence>
<evidence type="ECO:0000256" key="4">
    <source>
        <dbReference type="ARBA" id="ARBA00022723"/>
    </source>
</evidence>
<gene>
    <name evidence="7" type="ORF">JOC58_003503</name>
</gene>
<keyword evidence="7" id="KW-0456">Lyase</keyword>
<dbReference type="GO" id="GO:0004089">
    <property type="term" value="F:carbonate dehydratase activity"/>
    <property type="evidence" value="ECO:0007669"/>
    <property type="project" value="UniProtKB-EC"/>
</dbReference>
<dbReference type="EMBL" id="JAVDQH010000016">
    <property type="protein sequence ID" value="MDR6245590.1"/>
    <property type="molecule type" value="Genomic_DNA"/>
</dbReference>
<comment type="similarity">
    <text evidence="2">Belongs to the beta-class carbonic anhydrase family.</text>
</comment>
<dbReference type="Pfam" id="PF00484">
    <property type="entry name" value="Pro_CA"/>
    <property type="match status" value="1"/>
</dbReference>
<dbReference type="SMART" id="SM00947">
    <property type="entry name" value="Pro_CA"/>
    <property type="match status" value="1"/>
</dbReference>
<organism evidence="7 8">
    <name type="scientific">Paenibacillus hunanensis</name>
    <dbReference type="NCBI Taxonomy" id="539262"/>
    <lineage>
        <taxon>Bacteria</taxon>
        <taxon>Bacillati</taxon>
        <taxon>Bacillota</taxon>
        <taxon>Bacilli</taxon>
        <taxon>Bacillales</taxon>
        <taxon>Paenibacillaceae</taxon>
        <taxon>Paenibacillus</taxon>
    </lineage>
</organism>
<reference evidence="7 8" key="1">
    <citation type="submission" date="2023-07" db="EMBL/GenBank/DDBJ databases">
        <title>Genomic Encyclopedia of Type Strains, Phase IV (KMG-IV): sequencing the most valuable type-strain genomes for metagenomic binning, comparative biology and taxonomic classification.</title>
        <authorList>
            <person name="Goeker M."/>
        </authorList>
    </citation>
    <scope>NUCLEOTIDE SEQUENCE [LARGE SCALE GENOMIC DNA]</scope>
    <source>
        <strain evidence="7 8">DSM 22170</strain>
    </source>
</reference>
<dbReference type="PANTHER" id="PTHR43175">
    <property type="entry name" value="CARBONIC ANHYDRASE"/>
    <property type="match status" value="1"/>
</dbReference>
<proteinExistence type="inferred from homology"/>
<sequence length="192" mass="21149">MDSIHSILEHNEQFVSSKSYESYLSSGIPNKKLVVVTCMDTRLTELLPRAMNLRNGDAKIIKNAGAVISHPYGSVMRSVLVALYELQAEEVIVCGHYGCGMAALNADHMINEIKERGISPEILTTLEHSGIDLKTWLQGFGDEKNGVMKSVDMIKNHPLLPPHVPVHGMIIDPSTGQLELLVNGYEQQKSSI</sequence>
<protein>
    <recommendedName>
        <fullName evidence="3">carbonic anhydrase</fullName>
        <ecNumber evidence="3">4.2.1.1</ecNumber>
    </recommendedName>
</protein>
<keyword evidence="5" id="KW-0862">Zinc</keyword>
<dbReference type="RefSeq" id="WP_188777829.1">
    <property type="nucleotide sequence ID" value="NZ_BMMB01000011.1"/>
</dbReference>
<dbReference type="InterPro" id="IPR036874">
    <property type="entry name" value="Carbonic_anhydrase_sf"/>
</dbReference>
<accession>A0ABU1J262</accession>
<keyword evidence="8" id="KW-1185">Reference proteome</keyword>
<name>A0ABU1J262_9BACL</name>
<comment type="cofactor">
    <cofactor evidence="1">
        <name>Zn(2+)</name>
        <dbReference type="ChEBI" id="CHEBI:29105"/>
    </cofactor>
</comment>
<dbReference type="InterPro" id="IPR001765">
    <property type="entry name" value="Carbonic_anhydrase"/>
</dbReference>
<dbReference type="EC" id="4.2.1.1" evidence="3"/>
<evidence type="ECO:0000313" key="8">
    <source>
        <dbReference type="Proteomes" id="UP001185028"/>
    </source>
</evidence>
<evidence type="ECO:0000256" key="3">
    <source>
        <dbReference type="ARBA" id="ARBA00012925"/>
    </source>
</evidence>
<dbReference type="SUPFAM" id="SSF53056">
    <property type="entry name" value="beta-carbonic anhydrase, cab"/>
    <property type="match status" value="1"/>
</dbReference>
<evidence type="ECO:0000256" key="1">
    <source>
        <dbReference type="ARBA" id="ARBA00001947"/>
    </source>
</evidence>